<gene>
    <name evidence="1" type="ORF">PHYPA_014266</name>
</gene>
<dbReference type="EnsemblPlants" id="Pp3c10_22789V3.1">
    <property type="protein sequence ID" value="PAC:32900432.CDS.1"/>
    <property type="gene ID" value="Pp3c10_22789"/>
</dbReference>
<dbReference type="Gramene" id="Pp3c10_22789V3.1">
    <property type="protein sequence ID" value="PAC:32900432.CDS.1"/>
    <property type="gene ID" value="Pp3c10_22789"/>
</dbReference>
<reference evidence="1 3" key="1">
    <citation type="journal article" date="2008" name="Science">
        <title>The Physcomitrella genome reveals evolutionary insights into the conquest of land by plants.</title>
        <authorList>
            <person name="Rensing S."/>
            <person name="Lang D."/>
            <person name="Zimmer A."/>
            <person name="Terry A."/>
            <person name="Salamov A."/>
            <person name="Shapiro H."/>
            <person name="Nishiyama T."/>
            <person name="Perroud P.-F."/>
            <person name="Lindquist E."/>
            <person name="Kamisugi Y."/>
            <person name="Tanahashi T."/>
            <person name="Sakakibara K."/>
            <person name="Fujita T."/>
            <person name="Oishi K."/>
            <person name="Shin-I T."/>
            <person name="Kuroki Y."/>
            <person name="Toyoda A."/>
            <person name="Suzuki Y."/>
            <person name="Hashimoto A."/>
            <person name="Yamaguchi K."/>
            <person name="Sugano A."/>
            <person name="Kohara Y."/>
            <person name="Fujiyama A."/>
            <person name="Anterola A."/>
            <person name="Aoki S."/>
            <person name="Ashton N."/>
            <person name="Barbazuk W.B."/>
            <person name="Barker E."/>
            <person name="Bennetzen J."/>
            <person name="Bezanilla M."/>
            <person name="Blankenship R."/>
            <person name="Cho S.H."/>
            <person name="Dutcher S."/>
            <person name="Estelle M."/>
            <person name="Fawcett J.A."/>
            <person name="Gundlach H."/>
            <person name="Hanada K."/>
            <person name="Heyl A."/>
            <person name="Hicks K.A."/>
            <person name="Hugh J."/>
            <person name="Lohr M."/>
            <person name="Mayer K."/>
            <person name="Melkozernov A."/>
            <person name="Murata T."/>
            <person name="Nelson D."/>
            <person name="Pils B."/>
            <person name="Prigge M."/>
            <person name="Reiss B."/>
            <person name="Renner T."/>
            <person name="Rombauts S."/>
            <person name="Rushton P."/>
            <person name="Sanderfoot A."/>
            <person name="Schween G."/>
            <person name="Shiu S.-H."/>
            <person name="Stueber K."/>
            <person name="Theodoulou F.L."/>
            <person name="Tu H."/>
            <person name="Van de Peer Y."/>
            <person name="Verrier P.J."/>
            <person name="Waters E."/>
            <person name="Wood A."/>
            <person name="Yang L."/>
            <person name="Cove D."/>
            <person name="Cuming A."/>
            <person name="Hasebe M."/>
            <person name="Lucas S."/>
            <person name="Mishler D.B."/>
            <person name="Reski R."/>
            <person name="Grigoriev I."/>
            <person name="Quatrano R.S."/>
            <person name="Boore J.L."/>
        </authorList>
    </citation>
    <scope>NUCLEOTIDE SEQUENCE [LARGE SCALE GENOMIC DNA]</scope>
    <source>
        <strain evidence="2 3">cv. Gransden 2004</strain>
    </source>
</reference>
<organism evidence="1">
    <name type="scientific">Physcomitrium patens</name>
    <name type="common">Spreading-leaved earth moss</name>
    <name type="synonym">Physcomitrella patens</name>
    <dbReference type="NCBI Taxonomy" id="3218"/>
    <lineage>
        <taxon>Eukaryota</taxon>
        <taxon>Viridiplantae</taxon>
        <taxon>Streptophyta</taxon>
        <taxon>Embryophyta</taxon>
        <taxon>Bryophyta</taxon>
        <taxon>Bryophytina</taxon>
        <taxon>Bryopsida</taxon>
        <taxon>Funariidae</taxon>
        <taxon>Funariales</taxon>
        <taxon>Funariaceae</taxon>
        <taxon>Physcomitrium</taxon>
    </lineage>
</organism>
<dbReference type="AlphaFoldDB" id="A0A2K1K044"/>
<dbReference type="InParanoid" id="A0A2K1K044"/>
<evidence type="ECO:0000313" key="3">
    <source>
        <dbReference type="Proteomes" id="UP000006727"/>
    </source>
</evidence>
<reference evidence="1 3" key="2">
    <citation type="journal article" date="2018" name="Plant J.">
        <title>The Physcomitrella patens chromosome-scale assembly reveals moss genome structure and evolution.</title>
        <authorList>
            <person name="Lang D."/>
            <person name="Ullrich K.K."/>
            <person name="Murat F."/>
            <person name="Fuchs J."/>
            <person name="Jenkins J."/>
            <person name="Haas F.B."/>
            <person name="Piednoel M."/>
            <person name="Gundlach H."/>
            <person name="Van Bel M."/>
            <person name="Meyberg R."/>
            <person name="Vives C."/>
            <person name="Morata J."/>
            <person name="Symeonidi A."/>
            <person name="Hiss M."/>
            <person name="Muchero W."/>
            <person name="Kamisugi Y."/>
            <person name="Saleh O."/>
            <person name="Blanc G."/>
            <person name="Decker E.L."/>
            <person name="van Gessel N."/>
            <person name="Grimwood J."/>
            <person name="Hayes R.D."/>
            <person name="Graham S.W."/>
            <person name="Gunter L.E."/>
            <person name="McDaniel S.F."/>
            <person name="Hoernstein S.N.W."/>
            <person name="Larsson A."/>
            <person name="Li F.W."/>
            <person name="Perroud P.F."/>
            <person name="Phillips J."/>
            <person name="Ranjan P."/>
            <person name="Rokshar D.S."/>
            <person name="Rothfels C.J."/>
            <person name="Schneider L."/>
            <person name="Shu S."/>
            <person name="Stevenson D.W."/>
            <person name="Thummler F."/>
            <person name="Tillich M."/>
            <person name="Villarreal Aguilar J.C."/>
            <person name="Widiez T."/>
            <person name="Wong G.K."/>
            <person name="Wymore A."/>
            <person name="Zhang Y."/>
            <person name="Zimmer A.D."/>
            <person name="Quatrano R.S."/>
            <person name="Mayer K.F.X."/>
            <person name="Goodstein D."/>
            <person name="Casacuberta J.M."/>
            <person name="Vandepoele K."/>
            <person name="Reski R."/>
            <person name="Cuming A.C."/>
            <person name="Tuskan G.A."/>
            <person name="Maumus F."/>
            <person name="Salse J."/>
            <person name="Schmutz J."/>
            <person name="Rensing S.A."/>
        </authorList>
    </citation>
    <scope>NUCLEOTIDE SEQUENCE [LARGE SCALE GENOMIC DNA]</scope>
    <source>
        <strain evidence="2 3">cv. Gransden 2004</strain>
    </source>
</reference>
<proteinExistence type="predicted"/>
<dbReference type="PaxDb" id="3218-PP1S32_215V6.1"/>
<keyword evidence="3" id="KW-1185">Reference proteome</keyword>
<reference evidence="2" key="3">
    <citation type="submission" date="2020-12" db="UniProtKB">
        <authorList>
            <consortium name="EnsemblPlants"/>
        </authorList>
    </citation>
    <scope>IDENTIFICATION</scope>
</reference>
<sequence>METVLEKCYFTAAQVYENETQRRIARSLHSFRPERFAQETVLSDQRQYSGHLGSEWSPHFPMKDSNLEGVPSSKLILRHA</sequence>
<dbReference type="Proteomes" id="UP000006727">
    <property type="component" value="Chromosome 10"/>
</dbReference>
<evidence type="ECO:0000313" key="2">
    <source>
        <dbReference type="EnsemblPlants" id="PAC:32900432.CDS.1"/>
    </source>
</evidence>
<dbReference type="EMBL" id="ABEU02000010">
    <property type="protein sequence ID" value="PNR47146.1"/>
    <property type="molecule type" value="Genomic_DNA"/>
</dbReference>
<name>A0A2K1K044_PHYPA</name>
<protein>
    <submittedName>
        <fullName evidence="1 2">Uncharacterized protein</fullName>
    </submittedName>
</protein>
<evidence type="ECO:0000313" key="1">
    <source>
        <dbReference type="EMBL" id="PNR47146.1"/>
    </source>
</evidence>
<accession>A0A2K1K044</accession>